<feature type="coiled-coil region" evidence="3">
    <location>
        <begin position="370"/>
        <end position="397"/>
    </location>
</feature>
<keyword evidence="2" id="KW-0808">Transferase</keyword>
<evidence type="ECO:0000259" key="4">
    <source>
        <dbReference type="Pfam" id="PF06722"/>
    </source>
</evidence>
<sequence length="406" mass="46347">MKTLLFAPETFNLAETTRMIEVAKACQSQAICIFMGYSRKFATFIEKEGFEFNYLTPHLAETDIQNIMKFDQMKTVRIPFTYNMLRMRIENELQLIEKIDPDGIIIGSTISLLISARVKKVPLIYVKPYAYSRAHIEGPLFMKESKPYIKKIVKALLLNLKWLPKDIKKLIKEFGVKDHFEYTIDAMSADLNCITTPELLTKNPVLPKNSVYVGPIFAKLNEEIPRDLQQLLEISTKPLIYCSMGSSANHQLIFDLLQSFDGLAVEVISPMKSYLTEEQIKQLPKNVHLFDWLPAMAVQNKVMACVLHGGEGTVQTACFAGKPFIGIGLQKEQEYNIDCCVKYGNAIQIKKNKLKDQHLFKKNIQKLLEESIYRQQAKKLQQELQSMEGSTMAAKELLQFVTANAK</sequence>
<gene>
    <name evidence="5" type="ORF">ATZ33_09935</name>
</gene>
<organism evidence="5 6">
    <name type="scientific">Enterococcus silesiacus</name>
    <dbReference type="NCBI Taxonomy" id="332949"/>
    <lineage>
        <taxon>Bacteria</taxon>
        <taxon>Bacillati</taxon>
        <taxon>Bacillota</taxon>
        <taxon>Bacilli</taxon>
        <taxon>Lactobacillales</taxon>
        <taxon>Enterococcaceae</taxon>
        <taxon>Enterococcus</taxon>
    </lineage>
</organism>
<dbReference type="PANTHER" id="PTHR48043:SF145">
    <property type="entry name" value="FI06409P-RELATED"/>
    <property type="match status" value="1"/>
</dbReference>
<name>A0ABM5W8Z1_9ENTE</name>
<dbReference type="PANTHER" id="PTHR48043">
    <property type="entry name" value="EG:EG0003.4 PROTEIN-RELATED"/>
    <property type="match status" value="1"/>
</dbReference>
<reference evidence="5 6" key="1">
    <citation type="submission" date="2015-12" db="EMBL/GenBank/DDBJ databases">
        <authorList>
            <person name="Lauer A."/>
            <person name="Humrighouse B."/>
            <person name="Loparev V."/>
            <person name="Shewmaker P.L."/>
            <person name="Whitney A.M."/>
            <person name="McLaughlin R.W."/>
        </authorList>
    </citation>
    <scope>NUCLEOTIDE SEQUENCE [LARGE SCALE GENOMIC DNA]</scope>
    <source>
        <strain evidence="5 6">LMG 23085</strain>
    </source>
</reference>
<evidence type="ECO:0000313" key="5">
    <source>
        <dbReference type="EMBL" id="ALS01679.1"/>
    </source>
</evidence>
<proteinExistence type="predicted"/>
<evidence type="ECO:0000256" key="1">
    <source>
        <dbReference type="ARBA" id="ARBA00022676"/>
    </source>
</evidence>
<protein>
    <recommendedName>
        <fullName evidence="4">Erythromycin biosynthesis protein CIII-like C-terminal domain-containing protein</fullName>
    </recommendedName>
</protein>
<dbReference type="RefSeq" id="WP_071878020.1">
    <property type="nucleotide sequence ID" value="NZ_JXLC01000014.1"/>
</dbReference>
<dbReference type="Proteomes" id="UP000065511">
    <property type="component" value="Chromosome"/>
</dbReference>
<evidence type="ECO:0000256" key="2">
    <source>
        <dbReference type="ARBA" id="ARBA00022679"/>
    </source>
</evidence>
<accession>A0ABM5W8Z1</accession>
<dbReference type="InterPro" id="IPR050271">
    <property type="entry name" value="UDP-glycosyltransferase"/>
</dbReference>
<dbReference type="EMBL" id="CP013614">
    <property type="protein sequence ID" value="ALS01679.1"/>
    <property type="molecule type" value="Genomic_DNA"/>
</dbReference>
<keyword evidence="3" id="KW-0175">Coiled coil</keyword>
<evidence type="ECO:0000313" key="6">
    <source>
        <dbReference type="Proteomes" id="UP000065511"/>
    </source>
</evidence>
<feature type="domain" description="Erythromycin biosynthesis protein CIII-like C-terminal" evidence="4">
    <location>
        <begin position="263"/>
        <end position="391"/>
    </location>
</feature>
<keyword evidence="6" id="KW-1185">Reference proteome</keyword>
<dbReference type="Gene3D" id="3.40.50.2000">
    <property type="entry name" value="Glycogen Phosphorylase B"/>
    <property type="match status" value="2"/>
</dbReference>
<keyword evidence="1" id="KW-0328">Glycosyltransferase</keyword>
<dbReference type="Pfam" id="PF06722">
    <property type="entry name" value="EryCIII-like_C"/>
    <property type="match status" value="1"/>
</dbReference>
<evidence type="ECO:0000256" key="3">
    <source>
        <dbReference type="SAM" id="Coils"/>
    </source>
</evidence>
<dbReference type="SUPFAM" id="SSF53756">
    <property type="entry name" value="UDP-Glycosyltransferase/glycogen phosphorylase"/>
    <property type="match status" value="1"/>
</dbReference>
<dbReference type="InterPro" id="IPR010610">
    <property type="entry name" value="EryCIII-like_C"/>
</dbReference>